<dbReference type="SUPFAM" id="SSF52540">
    <property type="entry name" value="P-loop containing nucleoside triphosphate hydrolases"/>
    <property type="match status" value="2"/>
</dbReference>
<dbReference type="InterPro" id="IPR003593">
    <property type="entry name" value="AAA+_ATPase"/>
</dbReference>
<evidence type="ECO:0000313" key="5">
    <source>
        <dbReference type="EMBL" id="GFM36256.1"/>
    </source>
</evidence>
<keyword evidence="1" id="KW-0547">Nucleotide-binding</keyword>
<proteinExistence type="predicted"/>
<dbReference type="GO" id="GO:0005524">
    <property type="term" value="F:ATP binding"/>
    <property type="evidence" value="ECO:0007669"/>
    <property type="project" value="UniProtKB-KW"/>
</dbReference>
<sequence length="527" mass="56906">MSAPLPVSPPAPAQDAESPGTAAPLLECRGIVKRFGPVTANSGVDLAVHAGQIVAILGENGAGKSTLMSIIAGRYRPDEGELLLDGQPVHFSSPAQALQRGIGMVYQRFMLVGPLTVAENILLAADAARAGRGTPRHTIATVSARIRELADRYGLHVDPQARVRDLSMGERQRVEILKLLVQEARVLIFDEPTAVLAQPEVEGLFSVFRKLRADGRGILFITHKLEEVLGAADRIAILRRGRIVAQTEPDKINNKLELARLMVGRELVLRVDKPPVPLGEKVFEARNLCGAGFSDISFAVRRGEIFSIVGVAGNGQEQLACVVAGVAQAHGGSVRFLGEEYSPLQWVQRILHPAATGTAVAYVPEDRHHVGSIAGMGLRENFFLTRRQDAGEGPWLDTARMERETRQAIARFGIVTHNAETPAGSLSGGNLQKLLLAREMARNPALFIAEQPTQGLDIKATEDVWAAMLAQREHSGVLLVTGDLKEALSLSDRIGVMFRGRLLDIIDTQDVERVERIGLLMAGTTTA</sequence>
<dbReference type="PANTHER" id="PTHR43790:SF4">
    <property type="entry name" value="GUANOSINE IMPORT ATP-BINDING PROTEIN NUPO"/>
    <property type="match status" value="1"/>
</dbReference>
<feature type="compositionally biased region" description="Pro residues" evidence="3">
    <location>
        <begin position="1"/>
        <end position="12"/>
    </location>
</feature>
<evidence type="ECO:0000313" key="6">
    <source>
        <dbReference type="Proteomes" id="UP000503820"/>
    </source>
</evidence>
<dbReference type="PROSITE" id="PS50893">
    <property type="entry name" value="ABC_TRANSPORTER_2"/>
    <property type="match status" value="2"/>
</dbReference>
<comment type="caution">
    <text evidence="5">The sequence shown here is derived from an EMBL/GenBank/DDBJ whole genome shotgun (WGS) entry which is preliminary data.</text>
</comment>
<dbReference type="Gene3D" id="3.40.50.300">
    <property type="entry name" value="P-loop containing nucleotide triphosphate hydrolases"/>
    <property type="match status" value="2"/>
</dbReference>
<dbReference type="PANTHER" id="PTHR43790">
    <property type="entry name" value="CARBOHYDRATE TRANSPORT ATP-BINDING PROTEIN MG119-RELATED"/>
    <property type="match status" value="1"/>
</dbReference>
<organism evidence="5 6">
    <name type="scientific">Desulfovibrio psychrotolerans</name>
    <dbReference type="NCBI Taxonomy" id="415242"/>
    <lineage>
        <taxon>Bacteria</taxon>
        <taxon>Pseudomonadati</taxon>
        <taxon>Thermodesulfobacteriota</taxon>
        <taxon>Desulfovibrionia</taxon>
        <taxon>Desulfovibrionales</taxon>
        <taxon>Desulfovibrionaceae</taxon>
        <taxon>Desulfovibrio</taxon>
    </lineage>
</organism>
<dbReference type="InterPro" id="IPR050107">
    <property type="entry name" value="ABC_carbohydrate_import_ATPase"/>
</dbReference>
<evidence type="ECO:0000256" key="2">
    <source>
        <dbReference type="ARBA" id="ARBA00022840"/>
    </source>
</evidence>
<name>A0A7J0BRB5_9BACT</name>
<keyword evidence="2 5" id="KW-0067">ATP-binding</keyword>
<keyword evidence="6" id="KW-1185">Reference proteome</keyword>
<gene>
    <name evidence="5" type="ORF">DSM19430T_09400</name>
</gene>
<feature type="domain" description="ABC transporter" evidence="4">
    <location>
        <begin position="26"/>
        <end position="265"/>
    </location>
</feature>
<dbReference type="Proteomes" id="UP000503820">
    <property type="component" value="Unassembled WGS sequence"/>
</dbReference>
<evidence type="ECO:0000256" key="1">
    <source>
        <dbReference type="ARBA" id="ARBA00022741"/>
    </source>
</evidence>
<dbReference type="InterPro" id="IPR027417">
    <property type="entry name" value="P-loop_NTPase"/>
</dbReference>
<dbReference type="CDD" id="cd03216">
    <property type="entry name" value="ABC_Carb_Monos_I"/>
    <property type="match status" value="1"/>
</dbReference>
<evidence type="ECO:0000256" key="3">
    <source>
        <dbReference type="SAM" id="MobiDB-lite"/>
    </source>
</evidence>
<dbReference type="PROSITE" id="PS00211">
    <property type="entry name" value="ABC_TRANSPORTER_1"/>
    <property type="match status" value="1"/>
</dbReference>
<dbReference type="Pfam" id="PF00005">
    <property type="entry name" value="ABC_tran"/>
    <property type="match status" value="2"/>
</dbReference>
<feature type="region of interest" description="Disordered" evidence="3">
    <location>
        <begin position="1"/>
        <end position="20"/>
    </location>
</feature>
<dbReference type="EMBL" id="BLVP01000004">
    <property type="protein sequence ID" value="GFM36256.1"/>
    <property type="molecule type" value="Genomic_DNA"/>
</dbReference>
<accession>A0A7J0BRB5</accession>
<dbReference type="CDD" id="cd03215">
    <property type="entry name" value="ABC_Carb_Monos_II"/>
    <property type="match status" value="1"/>
</dbReference>
<dbReference type="InterPro" id="IPR017871">
    <property type="entry name" value="ABC_transporter-like_CS"/>
</dbReference>
<dbReference type="SMART" id="SM00382">
    <property type="entry name" value="AAA"/>
    <property type="match status" value="1"/>
</dbReference>
<dbReference type="InterPro" id="IPR003439">
    <property type="entry name" value="ABC_transporter-like_ATP-bd"/>
</dbReference>
<dbReference type="GO" id="GO:0016887">
    <property type="term" value="F:ATP hydrolysis activity"/>
    <property type="evidence" value="ECO:0007669"/>
    <property type="project" value="InterPro"/>
</dbReference>
<evidence type="ECO:0000259" key="4">
    <source>
        <dbReference type="PROSITE" id="PS50893"/>
    </source>
</evidence>
<protein>
    <submittedName>
        <fullName evidence="5">Branched chain amino acid ABC transporter ATP-binding protein</fullName>
    </submittedName>
</protein>
<dbReference type="RefSeq" id="WP_174408941.1">
    <property type="nucleotide sequence ID" value="NZ_BLVP01000004.1"/>
</dbReference>
<feature type="domain" description="ABC transporter" evidence="4">
    <location>
        <begin position="276"/>
        <end position="524"/>
    </location>
</feature>
<dbReference type="AlphaFoldDB" id="A0A7J0BRB5"/>
<reference evidence="5 6" key="1">
    <citation type="submission" date="2020-05" db="EMBL/GenBank/DDBJ databases">
        <title>Draft genome sequence of Desulfovibrio psychrotolerans JS1T.</title>
        <authorList>
            <person name="Ueno A."/>
            <person name="Tamazawa S."/>
            <person name="Tamamura S."/>
            <person name="Murakami T."/>
            <person name="Kiyama T."/>
            <person name="Inomata H."/>
            <person name="Amano Y."/>
            <person name="Miyakawa K."/>
            <person name="Tamaki H."/>
            <person name="Naganuma T."/>
            <person name="Kaneko K."/>
        </authorList>
    </citation>
    <scope>NUCLEOTIDE SEQUENCE [LARGE SCALE GENOMIC DNA]</scope>
    <source>
        <strain evidence="5 6">JS1</strain>
    </source>
</reference>